<dbReference type="Proteomes" id="UP000683360">
    <property type="component" value="Unassembled WGS sequence"/>
</dbReference>
<dbReference type="OrthoDB" id="6149034at2759"/>
<dbReference type="PANTHER" id="PTHR23095">
    <property type="entry name" value="PARANEOPLASTIC ANTIGEN"/>
    <property type="match status" value="1"/>
</dbReference>
<feature type="compositionally biased region" description="Basic and acidic residues" evidence="1">
    <location>
        <begin position="287"/>
        <end position="296"/>
    </location>
</feature>
<gene>
    <name evidence="3" type="ORF">MEDL_39387</name>
</gene>
<evidence type="ECO:0000259" key="2">
    <source>
        <dbReference type="Pfam" id="PF14893"/>
    </source>
</evidence>
<protein>
    <recommendedName>
        <fullName evidence="2">Paraneoplastic antigen Ma-like C-terminal domain-containing protein</fullName>
    </recommendedName>
</protein>
<feature type="domain" description="Paraneoplastic antigen Ma-like C-terminal" evidence="2">
    <location>
        <begin position="131"/>
        <end position="200"/>
    </location>
</feature>
<accession>A0A8S3T772</accession>
<dbReference type="EMBL" id="CAJPWZ010001890">
    <property type="protein sequence ID" value="CAG2226295.1"/>
    <property type="molecule type" value="Genomic_DNA"/>
</dbReference>
<organism evidence="3 4">
    <name type="scientific">Mytilus edulis</name>
    <name type="common">Blue mussel</name>
    <dbReference type="NCBI Taxonomy" id="6550"/>
    <lineage>
        <taxon>Eukaryota</taxon>
        <taxon>Metazoa</taxon>
        <taxon>Spiralia</taxon>
        <taxon>Lophotrochozoa</taxon>
        <taxon>Mollusca</taxon>
        <taxon>Bivalvia</taxon>
        <taxon>Autobranchia</taxon>
        <taxon>Pteriomorphia</taxon>
        <taxon>Mytilida</taxon>
        <taxon>Mytiloidea</taxon>
        <taxon>Mytilidae</taxon>
        <taxon>Mytilinae</taxon>
        <taxon>Mytilus</taxon>
    </lineage>
</organism>
<name>A0A8S3T772_MYTED</name>
<dbReference type="Pfam" id="PF14893">
    <property type="entry name" value="PNMA"/>
    <property type="match status" value="1"/>
</dbReference>
<proteinExistence type="predicted"/>
<evidence type="ECO:0000313" key="3">
    <source>
        <dbReference type="EMBL" id="CAG2226295.1"/>
    </source>
</evidence>
<evidence type="ECO:0000256" key="1">
    <source>
        <dbReference type="SAM" id="MobiDB-lite"/>
    </source>
</evidence>
<feature type="region of interest" description="Disordered" evidence="1">
    <location>
        <begin position="287"/>
        <end position="349"/>
    </location>
</feature>
<dbReference type="AlphaFoldDB" id="A0A8S3T772"/>
<evidence type="ECO:0000313" key="4">
    <source>
        <dbReference type="Proteomes" id="UP000683360"/>
    </source>
</evidence>
<comment type="caution">
    <text evidence="3">The sequence shown here is derived from an EMBL/GenBank/DDBJ whole genome shotgun (WGS) entry which is preliminary data.</text>
</comment>
<keyword evidence="4" id="KW-1185">Reference proteome</keyword>
<feature type="region of interest" description="Disordered" evidence="1">
    <location>
        <begin position="53"/>
        <end position="72"/>
    </location>
</feature>
<dbReference type="InterPro" id="IPR048270">
    <property type="entry name" value="PNMA_C"/>
</dbReference>
<reference evidence="3" key="1">
    <citation type="submission" date="2021-03" db="EMBL/GenBank/DDBJ databases">
        <authorList>
            <person name="Bekaert M."/>
        </authorList>
    </citation>
    <scope>NUCLEOTIDE SEQUENCE</scope>
</reference>
<dbReference type="InterPro" id="IPR026523">
    <property type="entry name" value="PNMA"/>
</dbReference>
<sequence length="349" mass="38947">MAEAESKQGLKTEPKISEEHVQKMIEFLNHNTSFRVVTSDEFDKLSSEKHVSFGHSTPIRGTTAHTKPPLAPVRSSSIARVATYAAGFGNNTTVSCSNSSYAKPKIPVFSGEEKRGSLKGKARGLLLSLPDGATPTQIIEKLDGIYGNVFSSEALLQKFYMETQKQGQSVADYGMRLEDIAQKAVEKGQISSQAKNDMLRSKLWSGLRDPLLKNASRYKYDTVEKFDQLLKEIRSIELDLSNYASGSDNKIQHQPAVVEQSGMQEMIKSMKLLNTRMESFEGELKKLKESKPDDHTSSSNSQFRGQGRGNYRGSDRRGRFNNNRGWRGRGYTGNQQNQNYNSQTRGLNG</sequence>
<feature type="compositionally biased region" description="Low complexity" evidence="1">
    <location>
        <begin position="332"/>
        <end position="349"/>
    </location>
</feature>
<dbReference type="PANTHER" id="PTHR23095:SF43">
    <property type="entry name" value="PARANEOPLASTIC ANTIGEN-LIKE PROTEIN 8C"/>
    <property type="match status" value="1"/>
</dbReference>